<dbReference type="InterPro" id="IPR009056">
    <property type="entry name" value="Cyt_c-like_dom"/>
</dbReference>
<dbReference type="AlphaFoldDB" id="A0A7I9VL14"/>
<dbReference type="RefSeq" id="WP_176064346.1">
    <property type="nucleotide sequence ID" value="NZ_BJTG01000003.1"/>
</dbReference>
<reference evidence="11" key="1">
    <citation type="journal article" date="2020" name="Appl. Environ. Microbiol.">
        <title>Diazotrophic Anaeromyxobacter Isolates from Soils.</title>
        <authorList>
            <person name="Masuda Y."/>
            <person name="Yamanaka H."/>
            <person name="Xu Z.X."/>
            <person name="Shiratori Y."/>
            <person name="Aono T."/>
            <person name="Amachi S."/>
            <person name="Senoo K."/>
            <person name="Itoh H."/>
        </authorList>
    </citation>
    <scope>NUCLEOTIDE SEQUENCE [LARGE SCALE GENOMIC DNA]</scope>
    <source>
        <strain evidence="11">R267</strain>
    </source>
</reference>
<dbReference type="InterPro" id="IPR008168">
    <property type="entry name" value="Cyt_C_IC"/>
</dbReference>
<protein>
    <recommendedName>
        <fullName evidence="9">Cytochrome c domain-containing protein</fullName>
    </recommendedName>
</protein>
<evidence type="ECO:0000256" key="1">
    <source>
        <dbReference type="ARBA" id="ARBA00022448"/>
    </source>
</evidence>
<dbReference type="GO" id="GO:0020037">
    <property type="term" value="F:heme binding"/>
    <property type="evidence" value="ECO:0007669"/>
    <property type="project" value="InterPro"/>
</dbReference>
<evidence type="ECO:0000256" key="2">
    <source>
        <dbReference type="ARBA" id="ARBA00022617"/>
    </source>
</evidence>
<feature type="signal peptide" evidence="8">
    <location>
        <begin position="1"/>
        <end position="22"/>
    </location>
</feature>
<gene>
    <name evidence="10" type="ORF">AMYX_16190</name>
</gene>
<dbReference type="GO" id="GO:0005506">
    <property type="term" value="F:iron ion binding"/>
    <property type="evidence" value="ECO:0007669"/>
    <property type="project" value="InterPro"/>
</dbReference>
<keyword evidence="1" id="KW-0813">Transport</keyword>
<dbReference type="PANTHER" id="PTHR33751:SF1">
    <property type="entry name" value="CBB3-TYPE CYTOCHROME C OXIDASE SUBUNIT FIXP"/>
    <property type="match status" value="1"/>
</dbReference>
<dbReference type="GO" id="GO:0009055">
    <property type="term" value="F:electron transfer activity"/>
    <property type="evidence" value="ECO:0007669"/>
    <property type="project" value="InterPro"/>
</dbReference>
<dbReference type="Pfam" id="PF13442">
    <property type="entry name" value="Cytochrome_CBB3"/>
    <property type="match status" value="1"/>
</dbReference>
<feature type="region of interest" description="Disordered" evidence="7">
    <location>
        <begin position="38"/>
        <end position="60"/>
    </location>
</feature>
<name>A0A7I9VL14_9BACT</name>
<evidence type="ECO:0000256" key="7">
    <source>
        <dbReference type="SAM" id="MobiDB-lite"/>
    </source>
</evidence>
<keyword evidence="4" id="KW-0249">Electron transport</keyword>
<organism evidence="10 11">
    <name type="scientific">Anaeromyxobacter diazotrophicus</name>
    <dbReference type="NCBI Taxonomy" id="2590199"/>
    <lineage>
        <taxon>Bacteria</taxon>
        <taxon>Pseudomonadati</taxon>
        <taxon>Myxococcota</taxon>
        <taxon>Myxococcia</taxon>
        <taxon>Myxococcales</taxon>
        <taxon>Cystobacterineae</taxon>
        <taxon>Anaeromyxobacteraceae</taxon>
        <taxon>Anaeromyxobacter</taxon>
    </lineage>
</organism>
<dbReference type="SUPFAM" id="SSF46626">
    <property type="entry name" value="Cytochrome c"/>
    <property type="match status" value="1"/>
</dbReference>
<feature type="domain" description="Cytochrome c" evidence="9">
    <location>
        <begin position="21"/>
        <end position="103"/>
    </location>
</feature>
<evidence type="ECO:0000256" key="3">
    <source>
        <dbReference type="ARBA" id="ARBA00022723"/>
    </source>
</evidence>
<keyword evidence="3 6" id="KW-0479">Metal-binding</keyword>
<evidence type="ECO:0000256" key="6">
    <source>
        <dbReference type="PROSITE-ProRule" id="PRU00433"/>
    </source>
</evidence>
<dbReference type="EMBL" id="BJTG01000003">
    <property type="protein sequence ID" value="GEJ56878.1"/>
    <property type="molecule type" value="Genomic_DNA"/>
</dbReference>
<dbReference type="PANTHER" id="PTHR33751">
    <property type="entry name" value="CBB3-TYPE CYTOCHROME C OXIDASE SUBUNIT FIXP"/>
    <property type="match status" value="1"/>
</dbReference>
<dbReference type="Gene3D" id="1.10.760.10">
    <property type="entry name" value="Cytochrome c-like domain"/>
    <property type="match status" value="1"/>
</dbReference>
<evidence type="ECO:0000313" key="10">
    <source>
        <dbReference type="EMBL" id="GEJ56878.1"/>
    </source>
</evidence>
<dbReference type="PROSITE" id="PS51007">
    <property type="entry name" value="CYTC"/>
    <property type="match status" value="1"/>
</dbReference>
<evidence type="ECO:0000256" key="4">
    <source>
        <dbReference type="ARBA" id="ARBA00022982"/>
    </source>
</evidence>
<evidence type="ECO:0000259" key="9">
    <source>
        <dbReference type="PROSITE" id="PS51007"/>
    </source>
</evidence>
<evidence type="ECO:0000313" key="11">
    <source>
        <dbReference type="Proteomes" id="UP000503640"/>
    </source>
</evidence>
<keyword evidence="8" id="KW-0732">Signal</keyword>
<evidence type="ECO:0000256" key="8">
    <source>
        <dbReference type="SAM" id="SignalP"/>
    </source>
</evidence>
<sequence length="104" mass="10941">MNRIVASLAICLAVAVAAPARAAEDGKALFAQKCASCHGPDGKGQTPMGKKLGAKDLTHEDKEPLDEIVKDIENGKPPKMLAYKGKLTPEQIKAVATYIKGGLK</sequence>
<accession>A0A7I9VL14</accession>
<dbReference type="Proteomes" id="UP000503640">
    <property type="component" value="Unassembled WGS sequence"/>
</dbReference>
<keyword evidence="5 6" id="KW-0408">Iron</keyword>
<evidence type="ECO:0000256" key="5">
    <source>
        <dbReference type="ARBA" id="ARBA00023004"/>
    </source>
</evidence>
<dbReference type="InterPro" id="IPR036909">
    <property type="entry name" value="Cyt_c-like_dom_sf"/>
</dbReference>
<comment type="caution">
    <text evidence="10">The sequence shown here is derived from an EMBL/GenBank/DDBJ whole genome shotgun (WGS) entry which is preliminary data.</text>
</comment>
<feature type="chain" id="PRO_5029555431" description="Cytochrome c domain-containing protein" evidence="8">
    <location>
        <begin position="23"/>
        <end position="104"/>
    </location>
</feature>
<proteinExistence type="predicted"/>
<keyword evidence="11" id="KW-1185">Reference proteome</keyword>
<keyword evidence="2 6" id="KW-0349">Heme</keyword>
<dbReference type="InterPro" id="IPR050597">
    <property type="entry name" value="Cytochrome_c_Oxidase_Subunit"/>
</dbReference>
<dbReference type="PRINTS" id="PR00605">
    <property type="entry name" value="CYTCHROMECIC"/>
</dbReference>